<name>A0ACB0XZ32_MELEN</name>
<organism evidence="1 2">
    <name type="scientific">Meloidogyne enterolobii</name>
    <name type="common">Root-knot nematode worm</name>
    <name type="synonym">Meloidogyne mayaguensis</name>
    <dbReference type="NCBI Taxonomy" id="390850"/>
    <lineage>
        <taxon>Eukaryota</taxon>
        <taxon>Metazoa</taxon>
        <taxon>Ecdysozoa</taxon>
        <taxon>Nematoda</taxon>
        <taxon>Chromadorea</taxon>
        <taxon>Rhabditida</taxon>
        <taxon>Tylenchina</taxon>
        <taxon>Tylenchomorpha</taxon>
        <taxon>Tylenchoidea</taxon>
        <taxon>Meloidogynidae</taxon>
        <taxon>Meloidogyninae</taxon>
        <taxon>Meloidogyne</taxon>
    </lineage>
</organism>
<sequence>MSENAPPPQFIDKWKIVCVLGEGAFGQVYCVHEKNDKVFKLFLNDKNIYFQKRTYFAMKVEQKQKNRNDEVLRMEVQVMERVNGKFFCDIFHKGQTDKITFIVITLLGKPLDDIRRAQPTRRFSKPTTLKIGLQMIKAFKKLHYVGYIHRDVKPANIAPGYHHSNMLYLFDFGLSRYIFKPDGPGHLRPARSKVPFRGTYRYCSINAHMCRDQGRVDDLWGLLYSLVELCAGTLPWTGMKQVESLSVKTGITDDELFVDCPRSFKKVKKRLNQYKFEDLPDYDTLVLLLFREIYALGREKLLSEPFEWQDHPDVMNPFKQIKRSKEEEDEDTIGTVESEYDSDYGGGDGTNTITVDDNTLDDLNDENLKEQSKIWEEQKKLKKAAATSAVKMEEKKTSKEDVKIQQKPPVEQKPLVKEVKEQKPPAKIKPLVTEQKSPAKVQKPSVKEKKPPEKGQKLSVKDKDKKPSPKGQKLSVKEKDKKPSETGKKLSVKEQKNSPKGQKSSIKGQKSAVNEQKNSAKDQKSSSIKGQKPKVLFEGKTKGAGKSKK</sequence>
<dbReference type="Proteomes" id="UP001497535">
    <property type="component" value="Unassembled WGS sequence"/>
</dbReference>
<keyword evidence="2" id="KW-1185">Reference proteome</keyword>
<comment type="caution">
    <text evidence="1">The sequence shown here is derived from an EMBL/GenBank/DDBJ whole genome shotgun (WGS) entry which is preliminary data.</text>
</comment>
<dbReference type="EMBL" id="CAVMJV010000004">
    <property type="protein sequence ID" value="CAK5023826.1"/>
    <property type="molecule type" value="Genomic_DNA"/>
</dbReference>
<reference evidence="1" key="1">
    <citation type="submission" date="2023-11" db="EMBL/GenBank/DDBJ databases">
        <authorList>
            <person name="Poullet M."/>
        </authorList>
    </citation>
    <scope>NUCLEOTIDE SEQUENCE</scope>
    <source>
        <strain evidence="1">E1834</strain>
    </source>
</reference>
<accession>A0ACB0XZ32</accession>
<evidence type="ECO:0000313" key="1">
    <source>
        <dbReference type="EMBL" id="CAK5023826.1"/>
    </source>
</evidence>
<gene>
    <name evidence="1" type="ORF">MENTE1834_LOCUS5304</name>
</gene>
<proteinExistence type="predicted"/>
<evidence type="ECO:0000313" key="2">
    <source>
        <dbReference type="Proteomes" id="UP001497535"/>
    </source>
</evidence>
<protein>
    <submittedName>
        <fullName evidence="1">Uncharacterized protein</fullName>
    </submittedName>
</protein>